<dbReference type="Proteomes" id="UP000178323">
    <property type="component" value="Unassembled WGS sequence"/>
</dbReference>
<evidence type="ECO:0000313" key="1">
    <source>
        <dbReference type="EMBL" id="OGF22079.1"/>
    </source>
</evidence>
<dbReference type="STRING" id="1797985.A2Y83_03535"/>
<gene>
    <name evidence="1" type="ORF">A2Y83_03535</name>
</gene>
<dbReference type="AlphaFoldDB" id="A0A1F5S5X8"/>
<comment type="caution">
    <text evidence="1">The sequence shown here is derived from an EMBL/GenBank/DDBJ whole genome shotgun (WGS) entry which is preliminary data.</text>
</comment>
<reference evidence="1 2" key="1">
    <citation type="journal article" date="2016" name="Nat. Commun.">
        <title>Thousands of microbial genomes shed light on interconnected biogeochemical processes in an aquifer system.</title>
        <authorList>
            <person name="Anantharaman K."/>
            <person name="Brown C.T."/>
            <person name="Hug L.A."/>
            <person name="Sharon I."/>
            <person name="Castelle C.J."/>
            <person name="Probst A.J."/>
            <person name="Thomas B.C."/>
            <person name="Singh A."/>
            <person name="Wilkins M.J."/>
            <person name="Karaoz U."/>
            <person name="Brodie E.L."/>
            <person name="Williams K.H."/>
            <person name="Hubbard S.S."/>
            <person name="Banfield J.F."/>
        </authorList>
    </citation>
    <scope>NUCLEOTIDE SEQUENCE [LARGE SCALE GENOMIC DNA]</scope>
</reference>
<evidence type="ECO:0000313" key="2">
    <source>
        <dbReference type="Proteomes" id="UP000178323"/>
    </source>
</evidence>
<dbReference type="EMBL" id="MFFS01000039">
    <property type="protein sequence ID" value="OGF22079.1"/>
    <property type="molecule type" value="Genomic_DNA"/>
</dbReference>
<sequence>MDEHGLETDLPPHQKFWCDGIRGARIRNRSGGQYEHPEFWHCREGELPCLRRRVRGSYRIWPHWLRRFNSSRNFCGTVEPEFAL</sequence>
<name>A0A1F5S5X8_9BACT</name>
<organism evidence="1 2">
    <name type="scientific">Candidatus Falkowbacteria bacterium RBG_13_39_14</name>
    <dbReference type="NCBI Taxonomy" id="1797985"/>
    <lineage>
        <taxon>Bacteria</taxon>
        <taxon>Candidatus Falkowiibacteriota</taxon>
    </lineage>
</organism>
<accession>A0A1F5S5X8</accession>
<proteinExistence type="predicted"/>
<protein>
    <submittedName>
        <fullName evidence="1">Uncharacterized protein</fullName>
    </submittedName>
</protein>